<dbReference type="OrthoDB" id="9790252at2"/>
<dbReference type="PANTHER" id="PTHR34475:SF1">
    <property type="entry name" value="CYTOSKELETON PROTEIN RODZ"/>
    <property type="match status" value="1"/>
</dbReference>
<dbReference type="EMBL" id="QHJG01000020">
    <property type="protein sequence ID" value="PWY55289.1"/>
    <property type="molecule type" value="Genomic_DNA"/>
</dbReference>
<evidence type="ECO:0000256" key="1">
    <source>
        <dbReference type="SAM" id="Phobius"/>
    </source>
</evidence>
<accession>A0A317U1Q1</accession>
<dbReference type="Proteomes" id="UP000247152">
    <property type="component" value="Unassembled WGS sequence"/>
</dbReference>
<evidence type="ECO:0000313" key="3">
    <source>
        <dbReference type="EMBL" id="RUR22790.1"/>
    </source>
</evidence>
<dbReference type="PANTHER" id="PTHR34475">
    <property type="match status" value="1"/>
</dbReference>
<comment type="caution">
    <text evidence="2">The sequence shown here is derived from an EMBL/GenBank/DDBJ whole genome shotgun (WGS) entry which is preliminary data.</text>
</comment>
<keyword evidence="5" id="KW-1185">Reference proteome</keyword>
<keyword evidence="1" id="KW-1133">Transmembrane helix</keyword>
<reference evidence="3 5" key="2">
    <citation type="submission" date="2018-12" db="EMBL/GenBank/DDBJ databases">
        <title>Legionella sp,whole genome shotgun sequence.</title>
        <authorList>
            <person name="Wu H."/>
        </authorList>
    </citation>
    <scope>NUCLEOTIDE SEQUENCE [LARGE SCALE GENOMIC DNA]</scope>
    <source>
        <strain evidence="5">km489</strain>
        <strain evidence="3">Km489</strain>
    </source>
</reference>
<dbReference type="EMBL" id="RZGX01000010">
    <property type="protein sequence ID" value="RUR22790.1"/>
    <property type="molecule type" value="Genomic_DNA"/>
</dbReference>
<organism evidence="2 4">
    <name type="scientific">Legionella qingyii</name>
    <dbReference type="NCBI Taxonomy" id="2184757"/>
    <lineage>
        <taxon>Bacteria</taxon>
        <taxon>Pseudomonadati</taxon>
        <taxon>Pseudomonadota</taxon>
        <taxon>Gammaproteobacteria</taxon>
        <taxon>Legionellales</taxon>
        <taxon>Legionellaceae</taxon>
        <taxon>Legionella</taxon>
    </lineage>
</organism>
<dbReference type="InterPro" id="IPR010982">
    <property type="entry name" value="Lambda_DNA-bd_dom_sf"/>
</dbReference>
<dbReference type="CDD" id="cd00093">
    <property type="entry name" value="HTH_XRE"/>
    <property type="match status" value="1"/>
</dbReference>
<sequence>MNTITTLDENIVEHNKNPGEQLASIREQRGYTVEYVANKLHLRTRIIELIESNEFHLLPEPVFVKGYLRAYAKLLGTSPEPYLAIFNEQYVVEKKSDRALLWQQSKRESHKAEHIIRWFTILFAVGVLVAVGIWWQKNRDTEQVFPTKSTPVDLSLNQTPAVETQELKLTDISKMQSLLNPKPEMTPMEKIGG</sequence>
<dbReference type="Pfam" id="PF13413">
    <property type="entry name" value="HTH_25"/>
    <property type="match status" value="1"/>
</dbReference>
<protein>
    <submittedName>
        <fullName evidence="2">DNA-binding protein</fullName>
    </submittedName>
    <submittedName>
        <fullName evidence="3">Helix-turn-helix domain-containing protein</fullName>
    </submittedName>
</protein>
<evidence type="ECO:0000313" key="5">
    <source>
        <dbReference type="Proteomes" id="UP000287374"/>
    </source>
</evidence>
<dbReference type="GO" id="GO:0003677">
    <property type="term" value="F:DNA binding"/>
    <property type="evidence" value="ECO:0007669"/>
    <property type="project" value="UniProtKB-KW"/>
</dbReference>
<keyword evidence="1" id="KW-0472">Membrane</keyword>
<dbReference type="Gene3D" id="1.10.260.40">
    <property type="entry name" value="lambda repressor-like DNA-binding domains"/>
    <property type="match status" value="1"/>
</dbReference>
<gene>
    <name evidence="2" type="ORF">DGG96_12540</name>
    <name evidence="3" type="ORF">ELY20_08700</name>
</gene>
<name>A0A317U1Q1_9GAMM</name>
<evidence type="ECO:0000313" key="4">
    <source>
        <dbReference type="Proteomes" id="UP000247152"/>
    </source>
</evidence>
<keyword evidence="2" id="KW-0238">DNA-binding</keyword>
<dbReference type="InterPro" id="IPR050400">
    <property type="entry name" value="Bact_Cytoskel_RodZ"/>
</dbReference>
<feature type="transmembrane region" description="Helical" evidence="1">
    <location>
        <begin position="115"/>
        <end position="135"/>
    </location>
</feature>
<proteinExistence type="predicted"/>
<dbReference type="InterPro" id="IPR001387">
    <property type="entry name" value="Cro/C1-type_HTH"/>
</dbReference>
<dbReference type="SUPFAM" id="SSF47413">
    <property type="entry name" value="lambda repressor-like DNA-binding domains"/>
    <property type="match status" value="1"/>
</dbReference>
<evidence type="ECO:0000313" key="2">
    <source>
        <dbReference type="EMBL" id="PWY55289.1"/>
    </source>
</evidence>
<dbReference type="RefSeq" id="WP_110143007.1">
    <property type="nucleotide sequence ID" value="NZ_QHJG01000020.1"/>
</dbReference>
<reference evidence="2 4" key="1">
    <citation type="submission" date="2018-05" db="EMBL/GenBank/DDBJ databases">
        <title>Legionella qingyii sp.nov., whole genome shotgun sequence.</title>
        <authorList>
            <person name="Wu H."/>
            <person name="Zhu Q."/>
            <person name="Hu C."/>
        </authorList>
    </citation>
    <scope>NUCLEOTIDE SEQUENCE [LARGE SCALE GENOMIC DNA]</scope>
    <source>
        <strain evidence="2 4">HEB18</strain>
    </source>
</reference>
<dbReference type="Proteomes" id="UP000287374">
    <property type="component" value="Unassembled WGS sequence"/>
</dbReference>
<dbReference type="AlphaFoldDB" id="A0A317U1Q1"/>
<keyword evidence="1" id="KW-0812">Transmembrane</keyword>